<feature type="region of interest" description="Disordered" evidence="1">
    <location>
        <begin position="151"/>
        <end position="188"/>
    </location>
</feature>
<dbReference type="PANTHER" id="PTHR15706:SF27">
    <property type="entry name" value="PX DOMAIN-CONTAINING PROTEIN"/>
    <property type="match status" value="1"/>
</dbReference>
<dbReference type="AlphaFoldDB" id="A0A210PH45"/>
<keyword evidence="4" id="KW-1185">Reference proteome</keyword>
<feature type="domain" description="PX" evidence="2">
    <location>
        <begin position="30"/>
        <end position="151"/>
    </location>
</feature>
<dbReference type="EMBL" id="NEDP02076706">
    <property type="protein sequence ID" value="OWF35818.1"/>
    <property type="molecule type" value="Genomic_DNA"/>
</dbReference>
<dbReference type="PROSITE" id="PS50195">
    <property type="entry name" value="PX"/>
    <property type="match status" value="1"/>
</dbReference>
<organism evidence="3 4">
    <name type="scientific">Mizuhopecten yessoensis</name>
    <name type="common">Japanese scallop</name>
    <name type="synonym">Patinopecten yessoensis</name>
    <dbReference type="NCBI Taxonomy" id="6573"/>
    <lineage>
        <taxon>Eukaryota</taxon>
        <taxon>Metazoa</taxon>
        <taxon>Spiralia</taxon>
        <taxon>Lophotrochozoa</taxon>
        <taxon>Mollusca</taxon>
        <taxon>Bivalvia</taxon>
        <taxon>Autobranchia</taxon>
        <taxon>Pteriomorphia</taxon>
        <taxon>Pectinida</taxon>
        <taxon>Pectinoidea</taxon>
        <taxon>Pectinidae</taxon>
        <taxon>Mizuhopecten</taxon>
    </lineage>
</organism>
<dbReference type="Gene3D" id="3.30.1520.10">
    <property type="entry name" value="Phox-like domain"/>
    <property type="match status" value="1"/>
</dbReference>
<dbReference type="PANTHER" id="PTHR15706">
    <property type="entry name" value="SH3 MULTIPLE DOMAIN"/>
    <property type="match status" value="1"/>
</dbReference>
<gene>
    <name evidence="3" type="ORF">KP79_PYT13681</name>
</gene>
<dbReference type="InterPro" id="IPR036871">
    <property type="entry name" value="PX_dom_sf"/>
</dbReference>
<accession>A0A210PH45</accession>
<dbReference type="SMART" id="SM00312">
    <property type="entry name" value="PX"/>
    <property type="match status" value="1"/>
</dbReference>
<dbReference type="GO" id="GO:0042554">
    <property type="term" value="P:superoxide anion generation"/>
    <property type="evidence" value="ECO:0007669"/>
    <property type="project" value="TreeGrafter"/>
</dbReference>
<dbReference type="GO" id="GO:0005737">
    <property type="term" value="C:cytoplasm"/>
    <property type="evidence" value="ECO:0007669"/>
    <property type="project" value="TreeGrafter"/>
</dbReference>
<dbReference type="GO" id="GO:0016176">
    <property type="term" value="F:superoxide-generating NADPH oxidase activator activity"/>
    <property type="evidence" value="ECO:0007669"/>
    <property type="project" value="TreeGrafter"/>
</dbReference>
<dbReference type="SUPFAM" id="SSF64268">
    <property type="entry name" value="PX domain"/>
    <property type="match status" value="1"/>
</dbReference>
<dbReference type="OrthoDB" id="10255964at2759"/>
<dbReference type="InterPro" id="IPR051228">
    <property type="entry name" value="NADPH_Oxidase/PX-Domain"/>
</dbReference>
<reference evidence="3 4" key="1">
    <citation type="journal article" date="2017" name="Nat. Ecol. Evol.">
        <title>Scallop genome provides insights into evolution of bilaterian karyotype and development.</title>
        <authorList>
            <person name="Wang S."/>
            <person name="Zhang J."/>
            <person name="Jiao W."/>
            <person name="Li J."/>
            <person name="Xun X."/>
            <person name="Sun Y."/>
            <person name="Guo X."/>
            <person name="Huan P."/>
            <person name="Dong B."/>
            <person name="Zhang L."/>
            <person name="Hu X."/>
            <person name="Sun X."/>
            <person name="Wang J."/>
            <person name="Zhao C."/>
            <person name="Wang Y."/>
            <person name="Wang D."/>
            <person name="Huang X."/>
            <person name="Wang R."/>
            <person name="Lv J."/>
            <person name="Li Y."/>
            <person name="Zhang Z."/>
            <person name="Liu B."/>
            <person name="Lu W."/>
            <person name="Hui Y."/>
            <person name="Liang J."/>
            <person name="Zhou Z."/>
            <person name="Hou R."/>
            <person name="Li X."/>
            <person name="Liu Y."/>
            <person name="Li H."/>
            <person name="Ning X."/>
            <person name="Lin Y."/>
            <person name="Zhao L."/>
            <person name="Xing Q."/>
            <person name="Dou J."/>
            <person name="Li Y."/>
            <person name="Mao J."/>
            <person name="Guo H."/>
            <person name="Dou H."/>
            <person name="Li T."/>
            <person name="Mu C."/>
            <person name="Jiang W."/>
            <person name="Fu Q."/>
            <person name="Fu X."/>
            <person name="Miao Y."/>
            <person name="Liu J."/>
            <person name="Yu Q."/>
            <person name="Li R."/>
            <person name="Liao H."/>
            <person name="Li X."/>
            <person name="Kong Y."/>
            <person name="Jiang Z."/>
            <person name="Chourrout D."/>
            <person name="Li R."/>
            <person name="Bao Z."/>
        </authorList>
    </citation>
    <scope>NUCLEOTIDE SEQUENCE [LARGE SCALE GENOMIC DNA]</scope>
    <source>
        <strain evidence="3 4">PY_sf001</strain>
    </source>
</reference>
<name>A0A210PH45_MIZYE</name>
<dbReference type="InterPro" id="IPR001683">
    <property type="entry name" value="PX_dom"/>
</dbReference>
<proteinExistence type="predicted"/>
<dbReference type="GO" id="GO:0035091">
    <property type="term" value="F:phosphatidylinositol binding"/>
    <property type="evidence" value="ECO:0007669"/>
    <property type="project" value="InterPro"/>
</dbReference>
<sequence>MEAFKNVNLDGDLSSELYEIMQENTCSNVSVTSADISGFSEVKCNSTCDYLFIVEVLWSDGRSMCVRRTYRSFLNFRKVLVEYFQKDDQSQGSVFIPQLTGLKMFRRYTRDLAEEREAELHRFVKNLLNGNPMVSSTLPVLDFFEPNASDPVPFRSSPDGNDSDEDPFSEDVFSQTWMKKSSSPKSKA</sequence>
<comment type="caution">
    <text evidence="3">The sequence shown here is derived from an EMBL/GenBank/DDBJ whole genome shotgun (WGS) entry which is preliminary data.</text>
</comment>
<dbReference type="Pfam" id="PF00787">
    <property type="entry name" value="PX"/>
    <property type="match status" value="1"/>
</dbReference>
<evidence type="ECO:0000313" key="3">
    <source>
        <dbReference type="EMBL" id="OWF35818.1"/>
    </source>
</evidence>
<evidence type="ECO:0000256" key="1">
    <source>
        <dbReference type="SAM" id="MobiDB-lite"/>
    </source>
</evidence>
<protein>
    <submittedName>
        <fullName evidence="3">SH3 and PX domain-containing protein 2B</fullName>
    </submittedName>
</protein>
<evidence type="ECO:0000313" key="4">
    <source>
        <dbReference type="Proteomes" id="UP000242188"/>
    </source>
</evidence>
<evidence type="ECO:0000259" key="2">
    <source>
        <dbReference type="PROSITE" id="PS50195"/>
    </source>
</evidence>
<feature type="compositionally biased region" description="Polar residues" evidence="1">
    <location>
        <begin position="172"/>
        <end position="188"/>
    </location>
</feature>
<dbReference type="Proteomes" id="UP000242188">
    <property type="component" value="Unassembled WGS sequence"/>
</dbReference>